<dbReference type="OrthoDB" id="3298558at2"/>
<evidence type="ECO:0000313" key="3">
    <source>
        <dbReference type="Proteomes" id="UP000007882"/>
    </source>
</evidence>
<name>I0H5E9_ACTM4</name>
<dbReference type="KEGG" id="ams:AMIS_30160"/>
<gene>
    <name evidence="2" type="ordered locus">AMIS_30160</name>
</gene>
<evidence type="ECO:0000256" key="1">
    <source>
        <dbReference type="SAM" id="Phobius"/>
    </source>
</evidence>
<sequence length="91" mass="9752">MEPQYWQLAVVAAIVGLAVWAYRRSQRATLAVAAVVLLITSGLLFYTFVLDEPYLERDANGLLDIAAWVGIPALLGIAAGALAVRRGSPRA</sequence>
<dbReference type="PATRIC" id="fig|512565.3.peg.3016"/>
<feature type="transmembrane region" description="Helical" evidence="1">
    <location>
        <begin position="29"/>
        <end position="49"/>
    </location>
</feature>
<keyword evidence="1" id="KW-1133">Transmembrane helix</keyword>
<accession>I0H5E9</accession>
<evidence type="ECO:0008006" key="4">
    <source>
        <dbReference type="Google" id="ProtNLM"/>
    </source>
</evidence>
<dbReference type="AlphaFoldDB" id="I0H5E9"/>
<feature type="transmembrane region" description="Helical" evidence="1">
    <location>
        <begin position="65"/>
        <end position="84"/>
    </location>
</feature>
<proteinExistence type="predicted"/>
<protein>
    <recommendedName>
        <fullName evidence="4">Integral membrane protein</fullName>
    </recommendedName>
</protein>
<keyword evidence="3" id="KW-1185">Reference proteome</keyword>
<dbReference type="HOGENOM" id="CLU_2420411_0_0_11"/>
<dbReference type="EMBL" id="AP012319">
    <property type="protein sequence ID" value="BAL88236.1"/>
    <property type="molecule type" value="Genomic_DNA"/>
</dbReference>
<keyword evidence="1" id="KW-0472">Membrane</keyword>
<organism evidence="2 3">
    <name type="scientific">Actinoplanes missouriensis (strain ATCC 14538 / DSM 43046 / CBS 188.64 / JCM 3121 / NBRC 102363 / NCIMB 12654 / NRRL B-3342 / UNCC 431)</name>
    <dbReference type="NCBI Taxonomy" id="512565"/>
    <lineage>
        <taxon>Bacteria</taxon>
        <taxon>Bacillati</taxon>
        <taxon>Actinomycetota</taxon>
        <taxon>Actinomycetes</taxon>
        <taxon>Micromonosporales</taxon>
        <taxon>Micromonosporaceae</taxon>
        <taxon>Actinoplanes</taxon>
    </lineage>
</organism>
<reference evidence="2 3" key="1">
    <citation type="submission" date="2012-02" db="EMBL/GenBank/DDBJ databases">
        <title>Complete genome sequence of Actinoplanes missouriensis 431 (= NBRC 102363).</title>
        <authorList>
            <person name="Ohnishi Y."/>
            <person name="Ishikawa J."/>
            <person name="Sekine M."/>
            <person name="Hosoyama A."/>
            <person name="Harada T."/>
            <person name="Narita H."/>
            <person name="Hata T."/>
            <person name="Konno Y."/>
            <person name="Tutikane K."/>
            <person name="Fujita N."/>
            <person name="Horinouchi S."/>
            <person name="Hayakawa M."/>
        </authorList>
    </citation>
    <scope>NUCLEOTIDE SEQUENCE [LARGE SCALE GENOMIC DNA]</scope>
    <source>
        <strain evidence="3">ATCC 14538 / DSM 43046 / CBS 188.64 / JCM 3121 / NBRC 102363 / NCIMB 12654 / NRRL B-3342 / UNCC 431</strain>
    </source>
</reference>
<keyword evidence="1" id="KW-0812">Transmembrane</keyword>
<evidence type="ECO:0000313" key="2">
    <source>
        <dbReference type="EMBL" id="BAL88236.1"/>
    </source>
</evidence>
<dbReference type="Proteomes" id="UP000007882">
    <property type="component" value="Chromosome"/>
</dbReference>
<dbReference type="RefSeq" id="WP_014443131.1">
    <property type="nucleotide sequence ID" value="NC_017093.1"/>
</dbReference>
<feature type="transmembrane region" description="Helical" evidence="1">
    <location>
        <begin position="6"/>
        <end position="22"/>
    </location>
</feature>